<keyword evidence="2" id="KW-1185">Reference proteome</keyword>
<dbReference type="AlphaFoldDB" id="A0A840L990"/>
<evidence type="ECO:0000313" key="2">
    <source>
        <dbReference type="Proteomes" id="UP000562027"/>
    </source>
</evidence>
<evidence type="ECO:0000313" key="1">
    <source>
        <dbReference type="EMBL" id="MBB4844331.1"/>
    </source>
</evidence>
<name>A0A840L990_9BURK</name>
<dbReference type="Proteomes" id="UP000562027">
    <property type="component" value="Unassembled WGS sequence"/>
</dbReference>
<accession>A0A840L990</accession>
<protein>
    <submittedName>
        <fullName evidence="1">Uncharacterized protein</fullName>
    </submittedName>
</protein>
<dbReference type="InterPro" id="IPR049886">
    <property type="entry name" value="CFI_box_CTERM_dom"/>
</dbReference>
<gene>
    <name evidence="1" type="ORF">HNP55_002867</name>
</gene>
<reference evidence="1 2" key="1">
    <citation type="submission" date="2020-08" db="EMBL/GenBank/DDBJ databases">
        <title>Functional genomics of gut bacteria from endangered species of beetles.</title>
        <authorList>
            <person name="Carlos-Shanley C."/>
        </authorList>
    </citation>
    <scope>NUCLEOTIDE SEQUENCE [LARGE SCALE GENOMIC DNA]</scope>
    <source>
        <strain evidence="1 2">S00239</strain>
    </source>
</reference>
<organism evidence="1 2">
    <name type="scientific">Roseateles oligotrophus</name>
    <dbReference type="NCBI Taxonomy" id="1769250"/>
    <lineage>
        <taxon>Bacteria</taxon>
        <taxon>Pseudomonadati</taxon>
        <taxon>Pseudomonadota</taxon>
        <taxon>Betaproteobacteria</taxon>
        <taxon>Burkholderiales</taxon>
        <taxon>Sphaerotilaceae</taxon>
        <taxon>Roseateles</taxon>
    </lineage>
</organism>
<sequence>MTRGRSRAHCGGRPSVSASELAQMGVCEQLVQFEHRYGWRHSPQQHADMMRGDREHRRFFLEGRMERKGRCFIATLVYGEGAEVAVLRSFRDRVLRATLIGRAFIFGYYRMAPGVCRLLQGHLHLLRITRALLRPVVWMAARVLASRGRAGR</sequence>
<proteinExistence type="predicted"/>
<dbReference type="NCBIfam" id="NF041770">
    <property type="entry name" value="CFI_box_CTERM"/>
    <property type="match status" value="1"/>
</dbReference>
<dbReference type="EMBL" id="JACHLP010000005">
    <property type="protein sequence ID" value="MBB4844331.1"/>
    <property type="molecule type" value="Genomic_DNA"/>
</dbReference>
<comment type="caution">
    <text evidence="1">The sequence shown here is derived from an EMBL/GenBank/DDBJ whole genome shotgun (WGS) entry which is preliminary data.</text>
</comment>